<proteinExistence type="predicted"/>
<protein>
    <submittedName>
        <fullName evidence="2">Uncharacterized protein</fullName>
    </submittedName>
</protein>
<evidence type="ECO:0000256" key="1">
    <source>
        <dbReference type="SAM" id="MobiDB-lite"/>
    </source>
</evidence>
<dbReference type="Proteomes" id="UP000386847">
    <property type="component" value="Chromosome"/>
</dbReference>
<gene>
    <name evidence="2" type="ORF">Rai3103_06555</name>
</gene>
<evidence type="ECO:0000313" key="3">
    <source>
        <dbReference type="Proteomes" id="UP000386847"/>
    </source>
</evidence>
<name>A0A5Q2F9L2_9ACTN</name>
<sequence length="154" mass="17001">MESRRHLVPRESSRHGSSFEVPSQTVAARTTSAHVMKNREQRRSAELLEAIAQIDTITDPVTQAELAGWIQERYEERGGGTLIGLFGHCYLGHPYVDHRMDVAGNITQHFKMADAVPGPFAAARPLARSSAYLFIEIYDDGQVVPVRPDGSSAI</sequence>
<dbReference type="EMBL" id="CP045725">
    <property type="protein sequence ID" value="QGF23378.1"/>
    <property type="molecule type" value="Genomic_DNA"/>
</dbReference>
<feature type="compositionally biased region" description="Basic and acidic residues" evidence="1">
    <location>
        <begin position="1"/>
        <end position="14"/>
    </location>
</feature>
<reference evidence="2 3" key="1">
    <citation type="submission" date="2019-10" db="EMBL/GenBank/DDBJ databases">
        <title>Genomic analysis of Raineyella sp. CBA3103.</title>
        <authorList>
            <person name="Roh S.W."/>
        </authorList>
    </citation>
    <scope>NUCLEOTIDE SEQUENCE [LARGE SCALE GENOMIC DNA]</scope>
    <source>
        <strain evidence="2 3">CBA3103</strain>
    </source>
</reference>
<dbReference type="RefSeq" id="WP_153571909.1">
    <property type="nucleotide sequence ID" value="NZ_CP045725.1"/>
</dbReference>
<accession>A0A5Q2F9L2</accession>
<evidence type="ECO:0000313" key="2">
    <source>
        <dbReference type="EMBL" id="QGF23378.1"/>
    </source>
</evidence>
<keyword evidence="3" id="KW-1185">Reference proteome</keyword>
<dbReference type="AlphaFoldDB" id="A0A5Q2F9L2"/>
<dbReference type="KEGG" id="rain:Rai3103_06555"/>
<organism evidence="2 3">
    <name type="scientific">Raineyella fluvialis</name>
    <dbReference type="NCBI Taxonomy" id="2662261"/>
    <lineage>
        <taxon>Bacteria</taxon>
        <taxon>Bacillati</taxon>
        <taxon>Actinomycetota</taxon>
        <taxon>Actinomycetes</taxon>
        <taxon>Propionibacteriales</taxon>
        <taxon>Propionibacteriaceae</taxon>
        <taxon>Raineyella</taxon>
    </lineage>
</organism>
<feature type="region of interest" description="Disordered" evidence="1">
    <location>
        <begin position="1"/>
        <end position="25"/>
    </location>
</feature>